<dbReference type="KEGG" id="malv:MALV_27870"/>
<organism evidence="2 3">
    <name type="scientific">Mycolicibacterium alvei</name>
    <dbReference type="NCBI Taxonomy" id="67081"/>
    <lineage>
        <taxon>Bacteria</taxon>
        <taxon>Bacillati</taxon>
        <taxon>Actinomycetota</taxon>
        <taxon>Actinomycetes</taxon>
        <taxon>Mycobacteriales</taxon>
        <taxon>Mycobacteriaceae</taxon>
        <taxon>Mycolicibacterium</taxon>
    </lineage>
</organism>
<reference evidence="2 3" key="1">
    <citation type="journal article" date="2019" name="Emerg. Microbes Infect.">
        <title>Comprehensive subspecies identification of 175 nontuberculous mycobacteria species based on 7547 genomic profiles.</title>
        <authorList>
            <person name="Matsumoto Y."/>
            <person name="Kinjo T."/>
            <person name="Motooka D."/>
            <person name="Nabeya D."/>
            <person name="Jung N."/>
            <person name="Uechi K."/>
            <person name="Horii T."/>
            <person name="Iida T."/>
            <person name="Fujita J."/>
            <person name="Nakamura S."/>
        </authorList>
    </citation>
    <scope>NUCLEOTIDE SEQUENCE [LARGE SCALE GENOMIC DNA]</scope>
    <source>
        <strain evidence="2 3">JCM 12272</strain>
    </source>
</reference>
<dbReference type="InterPro" id="IPR011944">
    <property type="entry name" value="Steroid_delta5-4_isomerase"/>
</dbReference>
<gene>
    <name evidence="2" type="ORF">MALV_27870</name>
</gene>
<dbReference type="NCBIfam" id="TIGR02246">
    <property type="entry name" value="SgcJ/EcaC family oxidoreductase"/>
    <property type="match status" value="1"/>
</dbReference>
<dbReference type="Proteomes" id="UP000466906">
    <property type="component" value="Chromosome"/>
</dbReference>
<sequence length="140" mass="15418">MIAVSDLNQRTLPLFHEALGRAVTERDAAAVVELYTEECTLILPDGAVLRGRKQLAEAFNQWVGAGFAEQYVEKVTDLLVGDSLAIEEGVSRGIFVTADGPVVKRNNYIITFVKGENGMWLMDKDIWTTIPELLSGTPSY</sequence>
<protein>
    <recommendedName>
        <fullName evidence="1">DUF4440 domain-containing protein</fullName>
    </recommendedName>
</protein>
<dbReference type="Gene3D" id="3.10.450.50">
    <property type="match status" value="1"/>
</dbReference>
<evidence type="ECO:0000313" key="3">
    <source>
        <dbReference type="Proteomes" id="UP000466906"/>
    </source>
</evidence>
<dbReference type="Pfam" id="PF14534">
    <property type="entry name" value="DUF4440"/>
    <property type="match status" value="1"/>
</dbReference>
<dbReference type="InterPro" id="IPR032710">
    <property type="entry name" value="NTF2-like_dom_sf"/>
</dbReference>
<accession>A0A6N4UW79</accession>
<dbReference type="RefSeq" id="WP_163664801.1">
    <property type="nucleotide sequence ID" value="NZ_AP022565.1"/>
</dbReference>
<dbReference type="EMBL" id="AP022565">
    <property type="protein sequence ID" value="BBX27662.1"/>
    <property type="molecule type" value="Genomic_DNA"/>
</dbReference>
<dbReference type="InterPro" id="IPR027843">
    <property type="entry name" value="DUF4440"/>
</dbReference>
<feature type="domain" description="DUF4440" evidence="1">
    <location>
        <begin position="16"/>
        <end position="122"/>
    </location>
</feature>
<evidence type="ECO:0000313" key="2">
    <source>
        <dbReference type="EMBL" id="BBX27662.1"/>
    </source>
</evidence>
<evidence type="ECO:0000259" key="1">
    <source>
        <dbReference type="Pfam" id="PF14534"/>
    </source>
</evidence>
<dbReference type="AlphaFoldDB" id="A0A6N4UW79"/>
<keyword evidence="3" id="KW-1185">Reference proteome</keyword>
<dbReference type="SUPFAM" id="SSF54427">
    <property type="entry name" value="NTF2-like"/>
    <property type="match status" value="1"/>
</dbReference>
<name>A0A6N4UW79_9MYCO</name>
<proteinExistence type="predicted"/>